<dbReference type="InterPro" id="IPR003593">
    <property type="entry name" value="AAA+_ATPase"/>
</dbReference>
<dbReference type="InterPro" id="IPR027417">
    <property type="entry name" value="P-loop_NTPase"/>
</dbReference>
<dbReference type="InterPro" id="IPR017871">
    <property type="entry name" value="ABC_transporter-like_CS"/>
</dbReference>
<comment type="similarity">
    <text evidence="1">Belongs to the ABC transporter superfamily.</text>
</comment>
<dbReference type="SUPFAM" id="SSF52540">
    <property type="entry name" value="P-loop containing nucleoside triphosphate hydrolases"/>
    <property type="match status" value="1"/>
</dbReference>
<proteinExistence type="inferred from homology"/>
<dbReference type="PROSITE" id="PS50893">
    <property type="entry name" value="ABC_TRANSPORTER_2"/>
    <property type="match status" value="1"/>
</dbReference>
<evidence type="ECO:0000313" key="6">
    <source>
        <dbReference type="EMBL" id="CAB4557917.1"/>
    </source>
</evidence>
<dbReference type="InterPro" id="IPR003439">
    <property type="entry name" value="ABC_transporter-like_ATP-bd"/>
</dbReference>
<evidence type="ECO:0000313" key="7">
    <source>
        <dbReference type="EMBL" id="CAB4629221.1"/>
    </source>
</evidence>
<dbReference type="EMBL" id="CAEZTH010000012">
    <property type="protein sequence ID" value="CAB4557917.1"/>
    <property type="molecule type" value="Genomic_DNA"/>
</dbReference>
<keyword evidence="3" id="KW-0547">Nucleotide-binding</keyword>
<dbReference type="Gene3D" id="3.40.50.300">
    <property type="entry name" value="P-loop containing nucleotide triphosphate hydrolases"/>
    <property type="match status" value="1"/>
</dbReference>
<protein>
    <submittedName>
        <fullName evidence="7">Unannotated protein</fullName>
    </submittedName>
</protein>
<evidence type="ECO:0000256" key="3">
    <source>
        <dbReference type="ARBA" id="ARBA00022741"/>
    </source>
</evidence>
<dbReference type="PANTHER" id="PTHR42734">
    <property type="entry name" value="METAL TRANSPORT SYSTEM ATP-BINDING PROTEIN TM_0124-RELATED"/>
    <property type="match status" value="1"/>
</dbReference>
<dbReference type="GO" id="GO:0016887">
    <property type="term" value="F:ATP hydrolysis activity"/>
    <property type="evidence" value="ECO:0007669"/>
    <property type="project" value="InterPro"/>
</dbReference>
<dbReference type="GO" id="GO:0005524">
    <property type="term" value="F:ATP binding"/>
    <property type="evidence" value="ECO:0007669"/>
    <property type="project" value="UniProtKB-KW"/>
</dbReference>
<dbReference type="AlphaFoldDB" id="A0A6J6IXD6"/>
<dbReference type="CDD" id="cd03235">
    <property type="entry name" value="ABC_Metallic_Cations"/>
    <property type="match status" value="1"/>
</dbReference>
<keyword evidence="2" id="KW-0813">Transport</keyword>
<dbReference type="EMBL" id="CAEZVU010000010">
    <property type="protein sequence ID" value="CAB4629221.1"/>
    <property type="molecule type" value="Genomic_DNA"/>
</dbReference>
<evidence type="ECO:0000256" key="4">
    <source>
        <dbReference type="ARBA" id="ARBA00022840"/>
    </source>
</evidence>
<dbReference type="Pfam" id="PF00005">
    <property type="entry name" value="ABC_tran"/>
    <property type="match status" value="1"/>
</dbReference>
<evidence type="ECO:0000256" key="1">
    <source>
        <dbReference type="ARBA" id="ARBA00005417"/>
    </source>
</evidence>
<evidence type="ECO:0000259" key="5">
    <source>
        <dbReference type="PROSITE" id="PS50893"/>
    </source>
</evidence>
<dbReference type="InterPro" id="IPR050153">
    <property type="entry name" value="Metal_Ion_Import_ABC"/>
</dbReference>
<evidence type="ECO:0000256" key="2">
    <source>
        <dbReference type="ARBA" id="ARBA00022448"/>
    </source>
</evidence>
<reference evidence="7" key="1">
    <citation type="submission" date="2020-05" db="EMBL/GenBank/DDBJ databases">
        <authorList>
            <person name="Chiriac C."/>
            <person name="Salcher M."/>
            <person name="Ghai R."/>
            <person name="Kavagutti S V."/>
        </authorList>
    </citation>
    <scope>NUCLEOTIDE SEQUENCE</scope>
</reference>
<feature type="domain" description="ABC transporter" evidence="5">
    <location>
        <begin position="7"/>
        <end position="240"/>
    </location>
</feature>
<gene>
    <name evidence="6" type="ORF">UFOPK1639_00211</name>
    <name evidence="7" type="ORF">UFOPK2132_00116</name>
</gene>
<accession>A0A6J6IXD6</accession>
<dbReference type="PROSITE" id="PS00211">
    <property type="entry name" value="ABC_TRANSPORTER_1"/>
    <property type="match status" value="1"/>
</dbReference>
<dbReference type="PANTHER" id="PTHR42734:SF17">
    <property type="entry name" value="METAL TRANSPORT SYSTEM ATP-BINDING PROTEIN TM_0124-RELATED"/>
    <property type="match status" value="1"/>
</dbReference>
<keyword evidence="4" id="KW-0067">ATP-binding</keyword>
<sequence length="266" mass="28993">MQTNPILEIKNASLAFSEKAIWSNLDLSVNPGEFIAVIGANASGKTVLLKAILGQLALSAGSIELFGEPVRHGSRNVGYIPQHRQADSGLPLRARDLLRMGLDGHRFGLPLPSSKTNKRILEVLEMVGASDIANTPIGQLSGGQLQRIRVAQAVIDKPKLILADEPLSALDLKQQSVVAELINEQRQLSGAAVLFVTHDVNPVLDYIDRVLYLANGKFRIGTPDEVLRSDVLSKLYGRDVDVVRNQGRIAVLGSSNHDHHENEKWI</sequence>
<organism evidence="7">
    <name type="scientific">freshwater metagenome</name>
    <dbReference type="NCBI Taxonomy" id="449393"/>
    <lineage>
        <taxon>unclassified sequences</taxon>
        <taxon>metagenomes</taxon>
        <taxon>ecological metagenomes</taxon>
    </lineage>
</organism>
<name>A0A6J6IXD6_9ZZZZ</name>
<dbReference type="SMART" id="SM00382">
    <property type="entry name" value="AAA"/>
    <property type="match status" value="1"/>
</dbReference>